<dbReference type="Proteomes" id="UP000812287">
    <property type="component" value="Unassembled WGS sequence"/>
</dbReference>
<proteinExistence type="predicted"/>
<evidence type="ECO:0000313" key="1">
    <source>
        <dbReference type="EMBL" id="KAG7443600.1"/>
    </source>
</evidence>
<gene>
    <name evidence="1" type="ORF">BT62DRAFT_1008958</name>
</gene>
<dbReference type="EMBL" id="MU250544">
    <property type="protein sequence ID" value="KAG7443600.1"/>
    <property type="molecule type" value="Genomic_DNA"/>
</dbReference>
<comment type="caution">
    <text evidence="1">The sequence shown here is derived from an EMBL/GenBank/DDBJ whole genome shotgun (WGS) entry which is preliminary data.</text>
</comment>
<sequence length="81" mass="9100">MPTPSTLYAGFVDNVARDITLTALDDVESKGLEATTVVVRVKTLAYELHTIKLIRFLPFYVQSFDVKIFCCHFTRDGVVDS</sequence>
<keyword evidence="2" id="KW-1185">Reference proteome</keyword>
<name>A0A9P8AQ34_9AGAR</name>
<dbReference type="RefSeq" id="XP_043037100.1">
    <property type="nucleotide sequence ID" value="XM_043177502.1"/>
</dbReference>
<dbReference type="GeneID" id="66099789"/>
<evidence type="ECO:0000313" key="2">
    <source>
        <dbReference type="Proteomes" id="UP000812287"/>
    </source>
</evidence>
<organism evidence="1 2">
    <name type="scientific">Guyanagaster necrorhizus</name>
    <dbReference type="NCBI Taxonomy" id="856835"/>
    <lineage>
        <taxon>Eukaryota</taxon>
        <taxon>Fungi</taxon>
        <taxon>Dikarya</taxon>
        <taxon>Basidiomycota</taxon>
        <taxon>Agaricomycotina</taxon>
        <taxon>Agaricomycetes</taxon>
        <taxon>Agaricomycetidae</taxon>
        <taxon>Agaricales</taxon>
        <taxon>Marasmiineae</taxon>
        <taxon>Physalacriaceae</taxon>
        <taxon>Guyanagaster</taxon>
    </lineage>
</organism>
<dbReference type="AlphaFoldDB" id="A0A9P8AQ34"/>
<reference evidence="1" key="1">
    <citation type="submission" date="2020-11" db="EMBL/GenBank/DDBJ databases">
        <title>Adaptations for nitrogen fixation in a non-lichenized fungal sporocarp promotes dispersal by wood-feeding termites.</title>
        <authorList>
            <consortium name="DOE Joint Genome Institute"/>
            <person name="Koch R.A."/>
            <person name="Yoon G."/>
            <person name="Arayal U."/>
            <person name="Lail K."/>
            <person name="Amirebrahimi M."/>
            <person name="Labutti K."/>
            <person name="Lipzen A."/>
            <person name="Riley R."/>
            <person name="Barry K."/>
            <person name="Henrissat B."/>
            <person name="Grigoriev I.V."/>
            <person name="Herr J.R."/>
            <person name="Aime M.C."/>
        </authorList>
    </citation>
    <scope>NUCLEOTIDE SEQUENCE</scope>
    <source>
        <strain evidence="1">MCA 3950</strain>
    </source>
</reference>
<accession>A0A9P8AQ34</accession>
<protein>
    <submittedName>
        <fullName evidence="1">Uncharacterized protein</fullName>
    </submittedName>
</protein>